<evidence type="ECO:0000256" key="13">
    <source>
        <dbReference type="ARBA" id="ARBA00022840"/>
    </source>
</evidence>
<dbReference type="GO" id="GO:0006952">
    <property type="term" value="P:defense response"/>
    <property type="evidence" value="ECO:0007669"/>
    <property type="project" value="UniProtKB-KW"/>
</dbReference>
<dbReference type="PROSITE" id="PS51450">
    <property type="entry name" value="LRR"/>
    <property type="match status" value="1"/>
</dbReference>
<organism evidence="22 23">
    <name type="scientific">Crotalaria pallida</name>
    <name type="common">Smooth rattlebox</name>
    <name type="synonym">Crotalaria striata</name>
    <dbReference type="NCBI Taxonomy" id="3830"/>
    <lineage>
        <taxon>Eukaryota</taxon>
        <taxon>Viridiplantae</taxon>
        <taxon>Streptophyta</taxon>
        <taxon>Embryophyta</taxon>
        <taxon>Tracheophyta</taxon>
        <taxon>Spermatophyta</taxon>
        <taxon>Magnoliopsida</taxon>
        <taxon>eudicotyledons</taxon>
        <taxon>Gunneridae</taxon>
        <taxon>Pentapetalae</taxon>
        <taxon>rosids</taxon>
        <taxon>fabids</taxon>
        <taxon>Fabales</taxon>
        <taxon>Fabaceae</taxon>
        <taxon>Papilionoideae</taxon>
        <taxon>50 kb inversion clade</taxon>
        <taxon>genistoids sensu lato</taxon>
        <taxon>core genistoids</taxon>
        <taxon>Crotalarieae</taxon>
        <taxon>Crotalaria</taxon>
    </lineage>
</organism>
<comment type="subcellular location">
    <subcellularLocation>
        <location evidence="2">Membrane</location>
        <topology evidence="2">Peripheral membrane protein</topology>
    </subcellularLocation>
    <subcellularLocation>
        <location evidence="1">Membrane</location>
        <topology evidence="1">Single-pass membrane protein</topology>
    </subcellularLocation>
    <subcellularLocation>
        <location evidence="3">Secreted</location>
        <location evidence="3">Cell wall</location>
    </subcellularLocation>
</comment>
<evidence type="ECO:0000256" key="19">
    <source>
        <dbReference type="SAM" id="MobiDB-lite"/>
    </source>
</evidence>
<dbReference type="PRINTS" id="PR00019">
    <property type="entry name" value="LEURICHRPT"/>
</dbReference>
<dbReference type="GO" id="GO:0016020">
    <property type="term" value="C:membrane"/>
    <property type="evidence" value="ECO:0007669"/>
    <property type="project" value="UniProtKB-SubCell"/>
</dbReference>
<keyword evidence="4" id="KW-0134">Cell wall</keyword>
<dbReference type="PANTHER" id="PTHR48003">
    <property type="entry name" value="OS07G0626500 PROTEIN"/>
    <property type="match status" value="1"/>
</dbReference>
<comment type="similarity">
    <text evidence="18">Belongs to the polygalacturonase-inhibiting protein family.</text>
</comment>
<dbReference type="GO" id="GO:0005524">
    <property type="term" value="F:ATP binding"/>
    <property type="evidence" value="ECO:0007669"/>
    <property type="project" value="UniProtKB-KW"/>
</dbReference>
<evidence type="ECO:0000256" key="10">
    <source>
        <dbReference type="ARBA" id="ARBA00022737"/>
    </source>
</evidence>
<feature type="compositionally biased region" description="Basic and acidic residues" evidence="19">
    <location>
        <begin position="686"/>
        <end position="703"/>
    </location>
</feature>
<evidence type="ECO:0000313" key="23">
    <source>
        <dbReference type="Proteomes" id="UP001372338"/>
    </source>
</evidence>
<keyword evidence="6" id="KW-0597">Phosphoprotein</keyword>
<dbReference type="PANTHER" id="PTHR48003:SF3">
    <property type="entry name" value="LEUCINE-RICH REPEAT PROTEIN KINASE FAMILY PROTEIN"/>
    <property type="match status" value="1"/>
</dbReference>
<gene>
    <name evidence="22" type="ORF">RIF29_17726</name>
</gene>
<dbReference type="GO" id="GO:0009653">
    <property type="term" value="P:anatomical structure morphogenesis"/>
    <property type="evidence" value="ECO:0007669"/>
    <property type="project" value="UniProtKB-ARBA"/>
</dbReference>
<dbReference type="Gene3D" id="3.30.200.20">
    <property type="entry name" value="Phosphorylase Kinase, domain 1"/>
    <property type="match status" value="1"/>
</dbReference>
<sequence>MLHYSALLLLVNYKRFKEGLELKIFLGIGAIGIGMQVIWLIFLLLVSIALGNSDIEAILELKKSIQNDPSGLVLSSWDSKSLDSDGCPQNWYGILCSEGNVISIVLDNAGLVGEFNFPAIGGLKMLHNLSIVNNQFTGSITHIGPMETLEFLDLSLNKFNGLVPSNFVELRNLQYLNLSSNEFEGTIPIGFHKLERLKYLDLHSNNFSGDIMHIFSQMGSVVHVDLSSNRFSGTLDLGLGDDSFLSSIRHLNISHNSLTGELFAHDGMPYLDNLVVFDASNNQLVGNIPSFTFVVSLGILRLGCNQLSGSLPEALLKESSMLLTELDLSQNKLEGLIGSITSVTLRKLNLSSNKLSGPLPLTVGHCAIIDLSNNTLSGNISRIKYWGNYVEVIKLGSNSLTGMLPNETYKFLRLTSLQVSNNSLEGFLPPVLGAYHELKEIDLSHNQLSGFLLPSFFTSTKLTILNLSNNKFSGSIPIQVQQIPSNKLVSAEKFSLVSLDLSHNNLSGLLPSNISKFYNLAYLDLSDNNLEGNIPDNLPVNLRGFNVSFNNLSGVVPDNLMQFPESAFHPGNILLIFPHSSSSPKDSFGLGSEEHRSHKKSATRRALIASSVTGAFVIAFVGIIIIYYRLHWQKEVTSKQNGARGITQDSSATINREGPNRNLEGLPSIQGGSTDDARSIHAMANKPEELDHPESVKNYEEGKSPPMSFLSTSNPSSSKSHQFENPGSLKVSSPDKLEGDLHLFDGSLVLTAEELSRAPAEVIGRSCHGTLYKATLESGHALAVKWLREGITKGKKEFAREVKKLGTIKHPSLVSIQGYYLGPKEHERLIISNYMNAHSMDIYLHEADKRNLHPLSLDERLRVAVDVARCLNYLHNEKAIPHGNLKCTNILLQAPNRNVLLTDYSLHRILTPAGTAEQVLNAGALGYRPPEFARSSKPCPSLKSDVYAFGVVMLELLTGRNSGEIVSGLPGVVELTDWVRILAEENRSSQCFDRLLMDKQQHSGERPSRILDDMLKVALRCILPPSDRPDMNTVFEDLSTIR</sequence>
<dbReference type="FunFam" id="3.80.10.10:FF:000095">
    <property type="entry name" value="LRR receptor-like serine/threonine-protein kinase GSO1"/>
    <property type="match status" value="1"/>
</dbReference>
<proteinExistence type="inferred from homology"/>
<keyword evidence="13" id="KW-0067">ATP-binding</keyword>
<dbReference type="GO" id="GO:0099402">
    <property type="term" value="P:plant organ development"/>
    <property type="evidence" value="ECO:0007669"/>
    <property type="project" value="UniProtKB-ARBA"/>
</dbReference>
<keyword evidence="9" id="KW-0732">Signal</keyword>
<evidence type="ECO:0000256" key="6">
    <source>
        <dbReference type="ARBA" id="ARBA00022553"/>
    </source>
</evidence>
<dbReference type="Gene3D" id="3.80.10.10">
    <property type="entry name" value="Ribonuclease Inhibitor"/>
    <property type="match status" value="3"/>
</dbReference>
<evidence type="ECO:0000256" key="8">
    <source>
        <dbReference type="ARBA" id="ARBA00022692"/>
    </source>
</evidence>
<dbReference type="GO" id="GO:0004672">
    <property type="term" value="F:protein kinase activity"/>
    <property type="evidence" value="ECO:0007669"/>
    <property type="project" value="InterPro"/>
</dbReference>
<evidence type="ECO:0000256" key="18">
    <source>
        <dbReference type="ARBA" id="ARBA00038043"/>
    </source>
</evidence>
<keyword evidence="11" id="KW-0547">Nucleotide-binding</keyword>
<dbReference type="InterPro" id="IPR001611">
    <property type="entry name" value="Leu-rich_rpt"/>
</dbReference>
<evidence type="ECO:0000256" key="17">
    <source>
        <dbReference type="ARBA" id="ARBA00023170"/>
    </source>
</evidence>
<evidence type="ECO:0000256" key="7">
    <source>
        <dbReference type="ARBA" id="ARBA00022614"/>
    </source>
</evidence>
<dbReference type="InterPro" id="IPR000719">
    <property type="entry name" value="Prot_kinase_dom"/>
</dbReference>
<keyword evidence="16" id="KW-1015">Disulfide bond</keyword>
<dbReference type="FunFam" id="3.80.10.10:FF:000400">
    <property type="entry name" value="Nuclear pore complex protein NUP107"/>
    <property type="match status" value="1"/>
</dbReference>
<dbReference type="SUPFAM" id="SSF56112">
    <property type="entry name" value="Protein kinase-like (PK-like)"/>
    <property type="match status" value="1"/>
</dbReference>
<evidence type="ECO:0000256" key="4">
    <source>
        <dbReference type="ARBA" id="ARBA00022512"/>
    </source>
</evidence>
<dbReference type="AlphaFoldDB" id="A0AAN9FPK1"/>
<evidence type="ECO:0000256" key="16">
    <source>
        <dbReference type="ARBA" id="ARBA00023157"/>
    </source>
</evidence>
<comment type="caution">
    <text evidence="22">The sequence shown here is derived from an EMBL/GenBank/DDBJ whole genome shotgun (WGS) entry which is preliminary data.</text>
</comment>
<dbReference type="Pfam" id="PF08263">
    <property type="entry name" value="LRRNT_2"/>
    <property type="match status" value="1"/>
</dbReference>
<evidence type="ECO:0000256" key="15">
    <source>
        <dbReference type="ARBA" id="ARBA00023136"/>
    </source>
</evidence>
<dbReference type="EMBL" id="JAYWIO010000003">
    <property type="protein sequence ID" value="KAK7276583.1"/>
    <property type="molecule type" value="Genomic_DNA"/>
</dbReference>
<dbReference type="InterPro" id="IPR053059">
    <property type="entry name" value="Inactive_SerThr-Kinase_ABA"/>
</dbReference>
<evidence type="ECO:0000256" key="20">
    <source>
        <dbReference type="SAM" id="Phobius"/>
    </source>
</evidence>
<evidence type="ECO:0000256" key="12">
    <source>
        <dbReference type="ARBA" id="ARBA00022821"/>
    </source>
</evidence>
<keyword evidence="8 20" id="KW-0812">Transmembrane</keyword>
<keyword evidence="14 20" id="KW-1133">Transmembrane helix</keyword>
<dbReference type="Pfam" id="PF07714">
    <property type="entry name" value="PK_Tyr_Ser-Thr"/>
    <property type="match status" value="1"/>
</dbReference>
<evidence type="ECO:0000259" key="21">
    <source>
        <dbReference type="PROSITE" id="PS50011"/>
    </source>
</evidence>
<keyword evidence="17" id="KW-0675">Receptor</keyword>
<dbReference type="InterPro" id="IPR011009">
    <property type="entry name" value="Kinase-like_dom_sf"/>
</dbReference>
<evidence type="ECO:0000256" key="3">
    <source>
        <dbReference type="ARBA" id="ARBA00004191"/>
    </source>
</evidence>
<evidence type="ECO:0000256" key="11">
    <source>
        <dbReference type="ARBA" id="ARBA00022741"/>
    </source>
</evidence>
<keyword evidence="5" id="KW-0964">Secreted</keyword>
<feature type="transmembrane region" description="Helical" evidence="20">
    <location>
        <begin position="606"/>
        <end position="628"/>
    </location>
</feature>
<accession>A0AAN9FPK1</accession>
<feature type="compositionally biased region" description="Polar residues" evidence="19">
    <location>
        <begin position="709"/>
        <end position="725"/>
    </location>
</feature>
<dbReference type="InterPro" id="IPR013210">
    <property type="entry name" value="LRR_N_plant-typ"/>
</dbReference>
<dbReference type="FunFam" id="3.30.200.20:FF:000486">
    <property type="entry name" value="Leucine-rich repeat receptor-like protein kinase"/>
    <property type="match status" value="1"/>
</dbReference>
<feature type="transmembrane region" description="Helical" evidence="20">
    <location>
        <begin position="24"/>
        <end position="50"/>
    </location>
</feature>
<keyword evidence="10" id="KW-0677">Repeat</keyword>
<keyword evidence="7" id="KW-0433">Leucine-rich repeat</keyword>
<dbReference type="PROSITE" id="PS50011">
    <property type="entry name" value="PROTEIN_KINASE_DOM"/>
    <property type="match status" value="1"/>
</dbReference>
<name>A0AAN9FPK1_CROPI</name>
<feature type="region of interest" description="Disordered" evidence="19">
    <location>
        <begin position="638"/>
        <end position="732"/>
    </location>
</feature>
<dbReference type="SUPFAM" id="SSF52058">
    <property type="entry name" value="L domain-like"/>
    <property type="match status" value="3"/>
</dbReference>
<protein>
    <recommendedName>
        <fullName evidence="21">Protein kinase domain-containing protein</fullName>
    </recommendedName>
</protein>
<keyword evidence="12" id="KW-0611">Plant defense</keyword>
<dbReference type="Proteomes" id="UP001372338">
    <property type="component" value="Unassembled WGS sequence"/>
</dbReference>
<evidence type="ECO:0000256" key="14">
    <source>
        <dbReference type="ARBA" id="ARBA00022989"/>
    </source>
</evidence>
<dbReference type="Pfam" id="PF00560">
    <property type="entry name" value="LRR_1"/>
    <property type="match status" value="8"/>
</dbReference>
<keyword evidence="23" id="KW-1185">Reference proteome</keyword>
<keyword evidence="15 20" id="KW-0472">Membrane</keyword>
<dbReference type="InterPro" id="IPR001245">
    <property type="entry name" value="Ser-Thr/Tyr_kinase_cat_dom"/>
</dbReference>
<feature type="domain" description="Protein kinase" evidence="21">
    <location>
        <begin position="757"/>
        <end position="1041"/>
    </location>
</feature>
<evidence type="ECO:0000256" key="9">
    <source>
        <dbReference type="ARBA" id="ARBA00022729"/>
    </source>
</evidence>
<evidence type="ECO:0000256" key="2">
    <source>
        <dbReference type="ARBA" id="ARBA00004170"/>
    </source>
</evidence>
<reference evidence="22 23" key="1">
    <citation type="submission" date="2024-01" db="EMBL/GenBank/DDBJ databases">
        <title>The genomes of 5 underutilized Papilionoideae crops provide insights into root nodulation and disease resistanc.</title>
        <authorList>
            <person name="Yuan L."/>
        </authorList>
    </citation>
    <scope>NUCLEOTIDE SEQUENCE [LARGE SCALE GENOMIC DNA]</scope>
    <source>
        <strain evidence="22">ZHUSHIDOU_FW_LH</strain>
        <tissue evidence="22">Leaf</tissue>
    </source>
</reference>
<evidence type="ECO:0000313" key="22">
    <source>
        <dbReference type="EMBL" id="KAK7276583.1"/>
    </source>
</evidence>
<dbReference type="Gene3D" id="1.10.510.10">
    <property type="entry name" value="Transferase(Phosphotransferase) domain 1"/>
    <property type="match status" value="1"/>
</dbReference>
<dbReference type="InterPro" id="IPR032675">
    <property type="entry name" value="LRR_dom_sf"/>
</dbReference>
<evidence type="ECO:0000256" key="5">
    <source>
        <dbReference type="ARBA" id="ARBA00022525"/>
    </source>
</evidence>
<evidence type="ECO:0000256" key="1">
    <source>
        <dbReference type="ARBA" id="ARBA00004167"/>
    </source>
</evidence>